<name>A0A2G9H7D5_9LAMI</name>
<keyword evidence="2" id="KW-1185">Reference proteome</keyword>
<accession>A0A2G9H7D5</accession>
<dbReference type="AlphaFoldDB" id="A0A2G9H7D5"/>
<dbReference type="PANTHER" id="PTHR31050:SF3">
    <property type="entry name" value="OS08G0412800 PROTEIN"/>
    <property type="match status" value="1"/>
</dbReference>
<evidence type="ECO:0000313" key="1">
    <source>
        <dbReference type="EMBL" id="PIN13424.1"/>
    </source>
</evidence>
<gene>
    <name evidence="1" type="ORF">CDL12_13950</name>
</gene>
<sequence>MYVTRPLSQLLKSSESLTAEPDGPNSGYLVIQDEKSETYSCFGYCKNRTVKELPFPQNKELTVQRMTSPGESTYGSLIPVFLIPVLNQPLSSNRYYAIVPHGVHKGHAFTCSREDDKTNCFFCQCINDIKPKPLDPNNIYQQIHFLPYEALRNTRGTFLVTSIAPDGYPPYFFRREGWTVQTKTPRHFKLELTAQGLDSKLRARFPDSNLSQSSVEGTLKNQMTKSMYNEVTLEQRWEQIFTCKKKNNYDHKSVVVDALIEKEEVFVGGIKALRTEKDGVVWFANNGGGMGVGLRVEVVERMKWEQERGGWVGGEEREVKISKEFKESGDWRVFGCYVLVERFNLRRMDGSLVMCYDFKHFDVIKSKWE</sequence>
<dbReference type="InterPro" id="IPR010683">
    <property type="entry name" value="DUF1262"/>
</dbReference>
<dbReference type="STRING" id="429701.A0A2G9H7D5"/>
<dbReference type="Pfam" id="PF06880">
    <property type="entry name" value="DUF1262"/>
    <property type="match status" value="1"/>
</dbReference>
<evidence type="ECO:0000313" key="2">
    <source>
        <dbReference type="Proteomes" id="UP000231279"/>
    </source>
</evidence>
<organism evidence="1 2">
    <name type="scientific">Handroanthus impetiginosus</name>
    <dbReference type="NCBI Taxonomy" id="429701"/>
    <lineage>
        <taxon>Eukaryota</taxon>
        <taxon>Viridiplantae</taxon>
        <taxon>Streptophyta</taxon>
        <taxon>Embryophyta</taxon>
        <taxon>Tracheophyta</taxon>
        <taxon>Spermatophyta</taxon>
        <taxon>Magnoliopsida</taxon>
        <taxon>eudicotyledons</taxon>
        <taxon>Gunneridae</taxon>
        <taxon>Pentapetalae</taxon>
        <taxon>asterids</taxon>
        <taxon>lamiids</taxon>
        <taxon>Lamiales</taxon>
        <taxon>Bignoniaceae</taxon>
        <taxon>Crescentiina</taxon>
        <taxon>Tabebuia alliance</taxon>
        <taxon>Handroanthus</taxon>
    </lineage>
</organism>
<dbReference type="PANTHER" id="PTHR31050">
    <property type="entry name" value="OS08G0413200 PROTEIN"/>
    <property type="match status" value="1"/>
</dbReference>
<dbReference type="OrthoDB" id="647907at2759"/>
<dbReference type="Proteomes" id="UP000231279">
    <property type="component" value="Unassembled WGS sequence"/>
</dbReference>
<protein>
    <submittedName>
        <fullName evidence="1">Uncharacterized protein</fullName>
    </submittedName>
</protein>
<dbReference type="EMBL" id="NKXS01002483">
    <property type="protein sequence ID" value="PIN13424.1"/>
    <property type="molecule type" value="Genomic_DNA"/>
</dbReference>
<reference evidence="2" key="1">
    <citation type="journal article" date="2018" name="Gigascience">
        <title>Genome assembly of the Pink Ipe (Handroanthus impetiginosus, Bignoniaceae), a highly valued, ecologically keystone Neotropical timber forest tree.</title>
        <authorList>
            <person name="Silva-Junior O.B."/>
            <person name="Grattapaglia D."/>
            <person name="Novaes E."/>
            <person name="Collevatti R.G."/>
        </authorList>
    </citation>
    <scope>NUCLEOTIDE SEQUENCE [LARGE SCALE GENOMIC DNA]</scope>
    <source>
        <strain evidence="2">cv. UFG-1</strain>
    </source>
</reference>
<proteinExistence type="predicted"/>
<comment type="caution">
    <text evidence="1">The sequence shown here is derived from an EMBL/GenBank/DDBJ whole genome shotgun (WGS) entry which is preliminary data.</text>
</comment>